<evidence type="ECO:0000259" key="7">
    <source>
        <dbReference type="Pfam" id="PF08244"/>
    </source>
</evidence>
<dbReference type="AlphaFoldDB" id="A0A0T9MY33"/>
<dbReference type="PANTHER" id="PTHR43101:SF1">
    <property type="entry name" value="BETA-FRUCTOSIDASE"/>
    <property type="match status" value="1"/>
</dbReference>
<keyword evidence="2 4" id="KW-0378">Hydrolase</keyword>
<evidence type="ECO:0000256" key="3">
    <source>
        <dbReference type="ARBA" id="ARBA00023295"/>
    </source>
</evidence>
<dbReference type="InterPro" id="IPR051214">
    <property type="entry name" value="GH32_Enzymes"/>
</dbReference>
<dbReference type="EMBL" id="CPZJ01000023">
    <property type="protein sequence ID" value="CNG59708.1"/>
    <property type="molecule type" value="Genomic_DNA"/>
</dbReference>
<dbReference type="InterPro" id="IPR023296">
    <property type="entry name" value="Glyco_hydro_beta-prop_sf"/>
</dbReference>
<dbReference type="EC" id="3.2.1.26" evidence="4"/>
<comment type="subcellular location">
    <subcellularLocation>
        <location evidence="5">Cytoplasm</location>
    </subcellularLocation>
</comment>
<dbReference type="SUPFAM" id="SSF49899">
    <property type="entry name" value="Concanavalin A-like lectins/glucanases"/>
    <property type="match status" value="1"/>
</dbReference>
<comment type="similarity">
    <text evidence="1 4">Belongs to the glycosyl hydrolase 32 family.</text>
</comment>
<proteinExistence type="inferred from homology"/>
<dbReference type="InterPro" id="IPR013189">
    <property type="entry name" value="Glyco_hydro_32_C"/>
</dbReference>
<sequence>MTSLLEQAEQTLEKAQSEINTRWYPRYHLAARAGWMNDPNGLVWFDGWYHVFYQHHPYSTKWGPMHWGHARSKDLIHWEHLPVALAPEGPADKDGCFSGSAVVDGDTLALIYTGHKFHGSADTDDNLYQVQCLATSRDGIHFERHGMVIDTPPGLHHFRDPKVWREGEYWYMVVGSRVENTGQVRLYCSTDLREWHNEGIFAEAKEGMGYMWECPDFFTLNGVRVLMFSPQGMAAEGYKNRNLFQSGYVLGEWQPGQPLTHDGQFIEMDSGHDFYAPQSFLSPDGRRIVIGWLDMWESPMPEQQDGWAGMLSLPRELSLGNNNRVLMKPTEEVTALRGTYYPAPTHHLNNQKIFVAADAEAVEVLLKWERNASTAEQYGIALGEGLRIYVDNQAQRLVVERRYPEFSLEGIRSIALPTDNTLSLRIFIDRSSVEVFVNEGEACLSSRIYPQPGQRDIILFANNGVAELKEAGYWSLDK</sequence>
<dbReference type="STRING" id="631.CH53_2528"/>
<evidence type="ECO:0000256" key="5">
    <source>
        <dbReference type="RuleBase" id="RU365015"/>
    </source>
</evidence>
<dbReference type="InterPro" id="IPR006232">
    <property type="entry name" value="Suc6P_hydrolase"/>
</dbReference>
<feature type="domain" description="Glycosyl hydrolase family 32 C-terminal" evidence="7">
    <location>
        <begin position="352"/>
        <end position="474"/>
    </location>
</feature>
<dbReference type="NCBIfam" id="TIGR01322">
    <property type="entry name" value="scrB_fam"/>
    <property type="match status" value="1"/>
</dbReference>
<comment type="catalytic activity">
    <reaction evidence="4">
        <text>Hydrolysis of terminal non-reducing beta-D-fructofuranoside residues in beta-D-fructofuranosides.</text>
        <dbReference type="EC" id="3.2.1.26"/>
    </reaction>
</comment>
<dbReference type="RefSeq" id="WP_050074576.1">
    <property type="nucleotide sequence ID" value="NZ_CBCPKE010000016.1"/>
</dbReference>
<dbReference type="InterPro" id="IPR013320">
    <property type="entry name" value="ConA-like_dom_sf"/>
</dbReference>
<organism evidence="8 10">
    <name type="scientific">Yersinia intermedia</name>
    <dbReference type="NCBI Taxonomy" id="631"/>
    <lineage>
        <taxon>Bacteria</taxon>
        <taxon>Pseudomonadati</taxon>
        <taxon>Pseudomonadota</taxon>
        <taxon>Gammaproteobacteria</taxon>
        <taxon>Enterobacterales</taxon>
        <taxon>Yersiniaceae</taxon>
        <taxon>Yersinia</taxon>
    </lineage>
</organism>
<evidence type="ECO:0000256" key="4">
    <source>
        <dbReference type="RuleBase" id="RU362110"/>
    </source>
</evidence>
<keyword evidence="3 4" id="KW-0326">Glycosidase</keyword>
<dbReference type="Gene3D" id="2.60.120.560">
    <property type="entry name" value="Exo-inulinase, domain 1"/>
    <property type="match status" value="1"/>
</dbReference>
<dbReference type="SUPFAM" id="SSF75005">
    <property type="entry name" value="Arabinanase/levansucrase/invertase"/>
    <property type="match status" value="1"/>
</dbReference>
<dbReference type="EMBL" id="NHOI01000045">
    <property type="protein sequence ID" value="OVZ80224.1"/>
    <property type="molecule type" value="Genomic_DNA"/>
</dbReference>
<reference evidence="9 11" key="2">
    <citation type="submission" date="2017-05" db="EMBL/GenBank/DDBJ databases">
        <title>Whole genome sequencing of Yersinia kristensenii.</title>
        <authorList>
            <person name="Campioni F."/>
        </authorList>
    </citation>
    <scope>NUCLEOTIDE SEQUENCE [LARGE SCALE GENOMIC DNA]</scope>
    <source>
        <strain evidence="9 11">CFSAN060536</strain>
    </source>
</reference>
<reference evidence="8 10" key="1">
    <citation type="submission" date="2015-03" db="EMBL/GenBank/DDBJ databases">
        <authorList>
            <person name="Murphy D."/>
        </authorList>
    </citation>
    <scope>NUCLEOTIDE SEQUENCE [LARGE SCALE GENOMIC DNA]</scope>
    <source>
        <strain evidence="8 10">BR165/97</strain>
    </source>
</reference>
<protein>
    <recommendedName>
        <fullName evidence="4">Sucrose-6-phosphate hydrolase</fullName>
        <ecNumber evidence="4">3.2.1.26</ecNumber>
    </recommendedName>
    <alternativeName>
        <fullName evidence="5">Invertase</fullName>
    </alternativeName>
</protein>
<evidence type="ECO:0000313" key="8">
    <source>
        <dbReference type="EMBL" id="CNG59708.1"/>
    </source>
</evidence>
<dbReference type="CDD" id="cd08996">
    <property type="entry name" value="GH32_FFase"/>
    <property type="match status" value="1"/>
</dbReference>
<keyword evidence="5" id="KW-0963">Cytoplasm</keyword>
<gene>
    <name evidence="8" type="primary">sacA</name>
    <name evidence="9" type="ORF">CBW57_22615</name>
    <name evidence="8" type="ORF">ERS008530_04150</name>
</gene>
<evidence type="ECO:0000259" key="6">
    <source>
        <dbReference type="Pfam" id="PF00251"/>
    </source>
</evidence>
<dbReference type="InterPro" id="IPR013148">
    <property type="entry name" value="Glyco_hydro_32_N"/>
</dbReference>
<keyword evidence="5" id="KW-0119">Carbohydrate metabolism</keyword>
<comment type="pathway">
    <text evidence="5">Glycan biosynthesis; sucrose metabolism.</text>
</comment>
<evidence type="ECO:0000313" key="9">
    <source>
        <dbReference type="EMBL" id="OVZ80224.1"/>
    </source>
</evidence>
<dbReference type="Proteomes" id="UP000196440">
    <property type="component" value="Unassembled WGS sequence"/>
</dbReference>
<dbReference type="InterPro" id="IPR001362">
    <property type="entry name" value="Glyco_hydro_32"/>
</dbReference>
<dbReference type="GO" id="GO:0005985">
    <property type="term" value="P:sucrose metabolic process"/>
    <property type="evidence" value="ECO:0007669"/>
    <property type="project" value="UniProtKB-UniPathway"/>
</dbReference>
<dbReference type="GO" id="GO:0004564">
    <property type="term" value="F:beta-fructofuranosidase activity"/>
    <property type="evidence" value="ECO:0007669"/>
    <property type="project" value="UniProtKB-EC"/>
</dbReference>
<dbReference type="SMART" id="SM00640">
    <property type="entry name" value="Glyco_32"/>
    <property type="match status" value="1"/>
</dbReference>
<dbReference type="UniPathway" id="UPA00238"/>
<dbReference type="Proteomes" id="UP000038750">
    <property type="component" value="Unassembled WGS sequence"/>
</dbReference>
<comment type="function">
    <text evidence="5">Enables the bacterium to metabolize sucrose as a sole carbon source.</text>
</comment>
<evidence type="ECO:0000256" key="1">
    <source>
        <dbReference type="ARBA" id="ARBA00009902"/>
    </source>
</evidence>
<dbReference type="Pfam" id="PF08244">
    <property type="entry name" value="Glyco_hydro_32C"/>
    <property type="match status" value="1"/>
</dbReference>
<name>A0A0T9MY33_YERIN</name>
<dbReference type="OrthoDB" id="9801455at2"/>
<dbReference type="Gene3D" id="2.115.10.20">
    <property type="entry name" value="Glycosyl hydrolase domain, family 43"/>
    <property type="match status" value="1"/>
</dbReference>
<evidence type="ECO:0000256" key="2">
    <source>
        <dbReference type="ARBA" id="ARBA00022801"/>
    </source>
</evidence>
<dbReference type="Pfam" id="PF00251">
    <property type="entry name" value="Glyco_hydro_32N"/>
    <property type="match status" value="1"/>
</dbReference>
<accession>A0A0T9MY33</accession>
<evidence type="ECO:0000313" key="11">
    <source>
        <dbReference type="Proteomes" id="UP000196440"/>
    </source>
</evidence>
<evidence type="ECO:0000313" key="10">
    <source>
        <dbReference type="Proteomes" id="UP000038750"/>
    </source>
</evidence>
<dbReference type="PANTHER" id="PTHR43101">
    <property type="entry name" value="BETA-FRUCTOSIDASE"/>
    <property type="match status" value="1"/>
</dbReference>
<feature type="domain" description="Glycosyl hydrolase family 32 N-terminal" evidence="6">
    <location>
        <begin position="28"/>
        <end position="329"/>
    </location>
</feature>
<dbReference type="GO" id="GO:0005737">
    <property type="term" value="C:cytoplasm"/>
    <property type="evidence" value="ECO:0007669"/>
    <property type="project" value="UniProtKB-SubCell"/>
</dbReference>